<dbReference type="Pfam" id="PF18052">
    <property type="entry name" value="Rx_N"/>
    <property type="match status" value="1"/>
</dbReference>
<evidence type="ECO:0000313" key="11">
    <source>
        <dbReference type="Proteomes" id="UP001341840"/>
    </source>
</evidence>
<dbReference type="InterPro" id="IPR036388">
    <property type="entry name" value="WH-like_DNA-bd_sf"/>
</dbReference>
<keyword evidence="2" id="KW-0677">Repeat</keyword>
<dbReference type="SUPFAM" id="SSF52058">
    <property type="entry name" value="L domain-like"/>
    <property type="match status" value="2"/>
</dbReference>
<dbReference type="Gene3D" id="1.10.10.10">
    <property type="entry name" value="Winged helix-like DNA-binding domain superfamily/Winged helix DNA-binding domain"/>
    <property type="match status" value="1"/>
</dbReference>
<gene>
    <name evidence="10" type="ORF">PIB30_007882</name>
</gene>
<dbReference type="Proteomes" id="UP001341840">
    <property type="component" value="Unassembled WGS sequence"/>
</dbReference>
<evidence type="ECO:0000259" key="6">
    <source>
        <dbReference type="Pfam" id="PF00931"/>
    </source>
</evidence>
<dbReference type="Pfam" id="PF23559">
    <property type="entry name" value="WHD_DRP"/>
    <property type="match status" value="1"/>
</dbReference>
<dbReference type="InterPro" id="IPR058922">
    <property type="entry name" value="WHD_DRP"/>
</dbReference>
<dbReference type="Gene3D" id="3.80.10.10">
    <property type="entry name" value="Ribonuclease Inhibitor"/>
    <property type="match status" value="2"/>
</dbReference>
<evidence type="ECO:0000256" key="3">
    <source>
        <dbReference type="ARBA" id="ARBA00022741"/>
    </source>
</evidence>
<dbReference type="InterPro" id="IPR032675">
    <property type="entry name" value="LRR_dom_sf"/>
</dbReference>
<keyword evidence="5" id="KW-0067">ATP-binding</keyword>
<dbReference type="Gene3D" id="3.40.50.300">
    <property type="entry name" value="P-loop containing nucleotide triphosphate hydrolases"/>
    <property type="match status" value="1"/>
</dbReference>
<feature type="domain" description="NB-ARC" evidence="6">
    <location>
        <begin position="172"/>
        <end position="340"/>
    </location>
</feature>
<evidence type="ECO:0000256" key="1">
    <source>
        <dbReference type="ARBA" id="ARBA00022614"/>
    </source>
</evidence>
<dbReference type="InterPro" id="IPR027417">
    <property type="entry name" value="P-loop_NTPase"/>
</dbReference>
<dbReference type="PANTHER" id="PTHR36766">
    <property type="entry name" value="PLANT BROAD-SPECTRUM MILDEW RESISTANCE PROTEIN RPW8"/>
    <property type="match status" value="1"/>
</dbReference>
<proteinExistence type="predicted"/>
<keyword evidence="3" id="KW-0547">Nucleotide-binding</keyword>
<evidence type="ECO:0000256" key="5">
    <source>
        <dbReference type="ARBA" id="ARBA00022840"/>
    </source>
</evidence>
<comment type="caution">
    <text evidence="10">The sequence shown here is derived from an EMBL/GenBank/DDBJ whole genome shotgun (WGS) entry which is preliminary data.</text>
</comment>
<evidence type="ECO:0000259" key="7">
    <source>
        <dbReference type="Pfam" id="PF18052"/>
    </source>
</evidence>
<evidence type="ECO:0000259" key="8">
    <source>
        <dbReference type="Pfam" id="PF23559"/>
    </source>
</evidence>
<dbReference type="InterPro" id="IPR056789">
    <property type="entry name" value="LRR_R13L1-DRL21"/>
</dbReference>
<evidence type="ECO:0008006" key="12">
    <source>
        <dbReference type="Google" id="ProtNLM"/>
    </source>
</evidence>
<keyword evidence="4" id="KW-0611">Plant defense</keyword>
<dbReference type="InterPro" id="IPR041118">
    <property type="entry name" value="Rx_N"/>
</dbReference>
<keyword evidence="1" id="KW-0433">Leucine-rich repeat</keyword>
<keyword evidence="11" id="KW-1185">Reference proteome</keyword>
<evidence type="ECO:0000259" key="9">
    <source>
        <dbReference type="Pfam" id="PF25019"/>
    </source>
</evidence>
<organism evidence="10 11">
    <name type="scientific">Stylosanthes scabra</name>
    <dbReference type="NCBI Taxonomy" id="79078"/>
    <lineage>
        <taxon>Eukaryota</taxon>
        <taxon>Viridiplantae</taxon>
        <taxon>Streptophyta</taxon>
        <taxon>Embryophyta</taxon>
        <taxon>Tracheophyta</taxon>
        <taxon>Spermatophyta</taxon>
        <taxon>Magnoliopsida</taxon>
        <taxon>eudicotyledons</taxon>
        <taxon>Gunneridae</taxon>
        <taxon>Pentapetalae</taxon>
        <taxon>rosids</taxon>
        <taxon>fabids</taxon>
        <taxon>Fabales</taxon>
        <taxon>Fabaceae</taxon>
        <taxon>Papilionoideae</taxon>
        <taxon>50 kb inversion clade</taxon>
        <taxon>dalbergioids sensu lato</taxon>
        <taxon>Dalbergieae</taxon>
        <taxon>Pterocarpus clade</taxon>
        <taxon>Stylosanthes</taxon>
    </lineage>
</organism>
<dbReference type="Pfam" id="PF25019">
    <property type="entry name" value="LRR_R13L1-DRL21"/>
    <property type="match status" value="1"/>
</dbReference>
<evidence type="ECO:0000256" key="2">
    <source>
        <dbReference type="ARBA" id="ARBA00022737"/>
    </source>
</evidence>
<dbReference type="Pfam" id="PF00931">
    <property type="entry name" value="NB-ARC"/>
    <property type="match status" value="1"/>
</dbReference>
<feature type="domain" description="Disease resistance N-terminal" evidence="7">
    <location>
        <begin position="14"/>
        <end position="95"/>
    </location>
</feature>
<reference evidence="10 11" key="1">
    <citation type="journal article" date="2023" name="Plants (Basel)">
        <title>Bridging the Gap: Combining Genomics and Transcriptomics Approaches to Understand Stylosanthes scabra, an Orphan Legume from the Brazilian Caatinga.</title>
        <authorList>
            <person name="Ferreira-Neto J.R.C."/>
            <person name="da Silva M.D."/>
            <person name="Binneck E."/>
            <person name="de Melo N.F."/>
            <person name="da Silva R.H."/>
            <person name="de Melo A.L.T.M."/>
            <person name="Pandolfi V."/>
            <person name="Bustamante F.O."/>
            <person name="Brasileiro-Vidal A.C."/>
            <person name="Benko-Iseppon A.M."/>
        </authorList>
    </citation>
    <scope>NUCLEOTIDE SEQUENCE [LARGE SCALE GENOMIC DNA]</scope>
    <source>
        <tissue evidence="10">Leaves</tissue>
    </source>
</reference>
<dbReference type="InterPro" id="IPR002182">
    <property type="entry name" value="NB-ARC"/>
</dbReference>
<protein>
    <recommendedName>
        <fullName evidence="12">Disease resistance RPP13-like protein 1</fullName>
    </recommendedName>
</protein>
<feature type="domain" description="R13L1/DRL21-like LRR repeat region" evidence="9">
    <location>
        <begin position="689"/>
        <end position="812"/>
    </location>
</feature>
<dbReference type="PANTHER" id="PTHR36766:SF40">
    <property type="entry name" value="DISEASE RESISTANCE PROTEIN RGA3"/>
    <property type="match status" value="1"/>
</dbReference>
<feature type="domain" description="Disease resistance protein winged helix" evidence="8">
    <location>
        <begin position="429"/>
        <end position="496"/>
    </location>
</feature>
<evidence type="ECO:0000256" key="4">
    <source>
        <dbReference type="ARBA" id="ARBA00022821"/>
    </source>
</evidence>
<evidence type="ECO:0000313" key="10">
    <source>
        <dbReference type="EMBL" id="MED6118992.1"/>
    </source>
</evidence>
<dbReference type="SUPFAM" id="SSF52540">
    <property type="entry name" value="P-loop containing nucleoside triphosphate hydrolases"/>
    <property type="match status" value="1"/>
</dbReference>
<accession>A0ABU6R5U3</accession>
<name>A0ABU6R5U3_9FABA</name>
<dbReference type="PRINTS" id="PR00364">
    <property type="entry name" value="DISEASERSIST"/>
</dbReference>
<sequence length="1216" mass="140191">MATKLEGRAFLSSFVDAALNKLSSVNSIPARKPDEQKLLWRLRATLRAVRPFLDDAEQKQFKDHEVKTWLVNLQHALYMADDLLDELSTKAAVAALTQTDPGTSSSSSWSHYVDDILEDSNYEMEDIVVTLESLVEEKDEFPLEKAVKDLENMSWRNETTSLLEGSEIYGRDEEKEEIIGMLLDDTCDGKLSVISIEGMGGVGKTTLAQVVYHDARVKAKFDIRAWVSVATKFNPVNVTKAVIQEIMSSSCDMVSLNSLQTELQKELTGRKFLVVLDDMWENQQNFWDNFLKPFLCENKGSKILVTTRNKNVDSMLSTTNFHRNLHPLSYEYCWSMFLKHSSLSTNDSQYKSLESIGRKIVEKCKGLPLAVKTLGGLLRHESNETYWINILESRIWELPEDESKIVPALRISYDSLPSHLKRCFVYCSLYPQDYGFDKDELISLWMAEDILQPMGKRTSEEIGCSYFNELVARSFFQPSSYNGSLFVMHDLMHDLATLFAEKFYFRVKEFNKPLNIDIKTRHLSFIVNHVFPISKLVEACSEVEHMRTFLFPVVEPPFLDKFFEMENNSCLSLVHLKYLRVLSFKHFRLESLPKSIGELIHLRYLDLSFTPILRLSESLCKLYNLQTLKLTGCDRLEMLPEQMQDLVNLRYLDIDGTFHLREMCKGMSKLKNLNFLSKYIVGDQDDNGIRELATLENLHGSFRISELHNVKNSGEALEAKIGDKKHIDILVFEWDINVDRVDDQTSRDILDKLQPHGELKELSIKGYMGEKFPDWLGRSSYRSMTKLELSHCKNCSELPCLGQLPSLKHLRFYFLFGLERIGWEFYKNNKSFQQETPFKSLESLTFENMRCWKEWHFPDEFDGFPLLRRLSIDYCPVLTGNLPSQLPTLEELIIDRCQELACSLPRAPRLHKLQVNRVGEMRMEEAPQSLHNIRIEKTPLAKSVLECMARTQPPHLQCIEIRECWADISISWDHLPASLQELSIIRCSNLTFSGQLQHLLKEISIYKCDSLKLFPLVALPNLEKLKIDECRNLECIEVPQDHDKDVLPSLCYLLIRLCPLLVSISTLVLAAPHLQKLTIIHCSEIDSFPEVGLPPSLTELDIRHCQKLTRWIILMGLHSEGLTRLLLSKCDEVKSFPGKGSLPTSLESLAIWEFKDLQTLNCKALLHLTSLKQLDIFYCERLRNMTEERLPSSITQLAIYGCPLRSKLKRMNYPLI</sequence>
<dbReference type="EMBL" id="JASCZI010030225">
    <property type="protein sequence ID" value="MED6118992.1"/>
    <property type="molecule type" value="Genomic_DNA"/>
</dbReference>
<dbReference type="Gene3D" id="1.20.5.4130">
    <property type="match status" value="1"/>
</dbReference>